<dbReference type="Proteomes" id="UP000276568">
    <property type="component" value="Unassembled WGS sequence"/>
</dbReference>
<evidence type="ECO:0000313" key="2">
    <source>
        <dbReference type="Proteomes" id="UP000276568"/>
    </source>
</evidence>
<accession>A0A3N0I0U0</accession>
<dbReference type="EMBL" id="RJQC01000002">
    <property type="protein sequence ID" value="RNM30639.1"/>
    <property type="molecule type" value="Genomic_DNA"/>
</dbReference>
<proteinExistence type="predicted"/>
<dbReference type="AlphaFoldDB" id="A0A3N0I0U0"/>
<keyword evidence="2" id="KW-1185">Reference proteome</keyword>
<name>A0A3N0I0U0_9FIRM</name>
<evidence type="ECO:0000313" key="1">
    <source>
        <dbReference type="EMBL" id="RNM30639.1"/>
    </source>
</evidence>
<dbReference type="OrthoDB" id="1769577at2"/>
<organism evidence="1 2">
    <name type="scientific">Absicoccus porci</name>
    <dbReference type="NCBI Taxonomy" id="2486576"/>
    <lineage>
        <taxon>Bacteria</taxon>
        <taxon>Bacillati</taxon>
        <taxon>Bacillota</taxon>
        <taxon>Erysipelotrichia</taxon>
        <taxon>Erysipelotrichales</taxon>
        <taxon>Erysipelotrichaceae</taxon>
        <taxon>Absicoccus</taxon>
    </lineage>
</organism>
<protein>
    <submittedName>
        <fullName evidence="1">Uncharacterized protein</fullName>
    </submittedName>
</protein>
<sequence length="200" mass="23202">MKFSDIDFSSIANMMNNLSDEQKENLNSMAQDMMDKVQTEPEEEISFYEYLHIDEKDYKELPGQVLDYIEAASDMEQFYEDDENADVSAAALYYAKAVLVMEREYHFPIFKNVLQVPNMTIPATTTIQSYWNALTDENIHRLADEYFGSSDQWVKEKQLLQTVMICLNRAEYDVIHAQDLQVLKKALIDEQGLLQIAALQ</sequence>
<gene>
    <name evidence="1" type="ORF">EDX97_07615</name>
</gene>
<comment type="caution">
    <text evidence="1">The sequence shown here is derived from an EMBL/GenBank/DDBJ whole genome shotgun (WGS) entry which is preliminary data.</text>
</comment>
<reference evidence="1 2" key="1">
    <citation type="submission" date="2018-11" db="EMBL/GenBank/DDBJ databases">
        <title>Clostridium sp. nov., a member of the family Erysipelotrichaceae isolated from pig faeces.</title>
        <authorList>
            <person name="Chang Y.-H."/>
        </authorList>
    </citation>
    <scope>NUCLEOTIDE SEQUENCE [LARGE SCALE GENOMIC DNA]</scope>
    <source>
        <strain evidence="1 2">YH-panp20</strain>
    </source>
</reference>
<dbReference type="RefSeq" id="WP_128520547.1">
    <property type="nucleotide sequence ID" value="NZ_RJQC01000002.1"/>
</dbReference>